<dbReference type="GO" id="GO:0008300">
    <property type="term" value="P:isoprenoid catabolic process"/>
    <property type="evidence" value="ECO:0007669"/>
    <property type="project" value="TreeGrafter"/>
</dbReference>
<dbReference type="CDD" id="cd06558">
    <property type="entry name" value="crotonase-like"/>
    <property type="match status" value="1"/>
</dbReference>
<dbReference type="RefSeq" id="WP_207256680.1">
    <property type="nucleotide sequence ID" value="NZ_JAFMPP010000003.1"/>
</dbReference>
<dbReference type="InterPro" id="IPR029045">
    <property type="entry name" value="ClpP/crotonase-like_dom_sf"/>
</dbReference>
<dbReference type="InterPro" id="IPR001753">
    <property type="entry name" value="Enoyl-CoA_hydra/iso"/>
</dbReference>
<dbReference type="PANTHER" id="PTHR42964:SF1">
    <property type="entry name" value="POLYKETIDE BIOSYNTHESIS ENOYL-COA HYDRATASE PKSH-RELATED"/>
    <property type="match status" value="1"/>
</dbReference>
<evidence type="ECO:0000313" key="2">
    <source>
        <dbReference type="EMBL" id="MBO0661906.1"/>
    </source>
</evidence>
<dbReference type="AlphaFoldDB" id="A0A939FW73"/>
<dbReference type="PANTHER" id="PTHR42964">
    <property type="entry name" value="ENOYL-COA HYDRATASE"/>
    <property type="match status" value="1"/>
</dbReference>
<sequence length="269" mass="28934">MTSSSIVLDQKQAVAWIWMNRPDLHNAFDETLIRELTEAIIALETDHTVRVIVLAGHGKSFSAGADLNWMKRQGASSQEQNIADAKHLARLFAVLSDCTKPTVARVQGAAMGGGMGLAAACDICLASDRAFFATSEVRLGLIPSVIGPYVIRAIGARQAFRYFQTGERIPAKIARDIGLVHEVVEDDGLDTAVAAITDALLSGGPQAQAAAKALIRDVENRSLTPQLHDDCAVRIAELRASPEAREGLTAFLEKRRPVWMESTSCSPSS</sequence>
<gene>
    <name evidence="2" type="ORF">J1C48_04905</name>
</gene>
<evidence type="ECO:0000313" key="3">
    <source>
        <dbReference type="Proteomes" id="UP000664122"/>
    </source>
</evidence>
<protein>
    <submittedName>
        <fullName evidence="2">Enoyl-CoA hydratase/isomerase family protein</fullName>
    </submittedName>
</protein>
<organism evidence="2 3">
    <name type="scientific">Jiella flava</name>
    <dbReference type="NCBI Taxonomy" id="2816857"/>
    <lineage>
        <taxon>Bacteria</taxon>
        <taxon>Pseudomonadati</taxon>
        <taxon>Pseudomonadota</taxon>
        <taxon>Alphaproteobacteria</taxon>
        <taxon>Hyphomicrobiales</taxon>
        <taxon>Aurantimonadaceae</taxon>
        <taxon>Jiella</taxon>
    </lineage>
</organism>
<dbReference type="EMBL" id="JAFMPP010000003">
    <property type="protein sequence ID" value="MBO0661906.1"/>
    <property type="molecule type" value="Genomic_DNA"/>
</dbReference>
<comment type="similarity">
    <text evidence="1">Belongs to the enoyl-CoA hydratase/isomerase family.</text>
</comment>
<dbReference type="InterPro" id="IPR051683">
    <property type="entry name" value="Enoyl-CoA_Hydratase/Isomerase"/>
</dbReference>
<dbReference type="Pfam" id="PF00378">
    <property type="entry name" value="ECH_1"/>
    <property type="match status" value="1"/>
</dbReference>
<dbReference type="SUPFAM" id="SSF52096">
    <property type="entry name" value="ClpP/crotonase"/>
    <property type="match status" value="1"/>
</dbReference>
<proteinExistence type="inferred from homology"/>
<comment type="caution">
    <text evidence="2">The sequence shown here is derived from an EMBL/GenBank/DDBJ whole genome shotgun (WGS) entry which is preliminary data.</text>
</comment>
<reference evidence="2" key="1">
    <citation type="submission" date="2021-03" db="EMBL/GenBank/DDBJ databases">
        <title>Whole genome sequence of Jiella sp. CQZ9-1.</title>
        <authorList>
            <person name="Tuo L."/>
        </authorList>
    </citation>
    <scope>NUCLEOTIDE SEQUENCE</scope>
    <source>
        <strain evidence="2">CQZ9-1</strain>
    </source>
</reference>
<accession>A0A939FW73</accession>
<dbReference type="Gene3D" id="3.90.226.10">
    <property type="entry name" value="2-enoyl-CoA Hydratase, Chain A, domain 1"/>
    <property type="match status" value="1"/>
</dbReference>
<keyword evidence="3" id="KW-1185">Reference proteome</keyword>
<dbReference type="InterPro" id="IPR014748">
    <property type="entry name" value="Enoyl-CoA_hydra_C"/>
</dbReference>
<dbReference type="GO" id="GO:0003824">
    <property type="term" value="F:catalytic activity"/>
    <property type="evidence" value="ECO:0007669"/>
    <property type="project" value="UniProtKB-ARBA"/>
</dbReference>
<evidence type="ECO:0000256" key="1">
    <source>
        <dbReference type="ARBA" id="ARBA00005254"/>
    </source>
</evidence>
<name>A0A939FW73_9HYPH</name>
<dbReference type="Proteomes" id="UP000664122">
    <property type="component" value="Unassembled WGS sequence"/>
</dbReference>
<dbReference type="Gene3D" id="1.10.12.10">
    <property type="entry name" value="Lyase 2-enoyl-coa Hydratase, Chain A, domain 2"/>
    <property type="match status" value="1"/>
</dbReference>